<keyword evidence="4" id="KW-1003">Cell membrane</keyword>
<dbReference type="PANTHER" id="PTHR33446">
    <property type="entry name" value="PROTEIN TONB-RELATED"/>
    <property type="match status" value="1"/>
</dbReference>
<evidence type="ECO:0000256" key="3">
    <source>
        <dbReference type="ARBA" id="ARBA00022448"/>
    </source>
</evidence>
<dbReference type="PANTHER" id="PTHR33446:SF2">
    <property type="entry name" value="PROTEIN TONB"/>
    <property type="match status" value="1"/>
</dbReference>
<evidence type="ECO:0000259" key="11">
    <source>
        <dbReference type="PROSITE" id="PS52015"/>
    </source>
</evidence>
<dbReference type="Proteomes" id="UP000306808">
    <property type="component" value="Unassembled WGS sequence"/>
</dbReference>
<dbReference type="GO" id="GO:0015891">
    <property type="term" value="P:siderophore transport"/>
    <property type="evidence" value="ECO:0007669"/>
    <property type="project" value="InterPro"/>
</dbReference>
<organism evidence="12 13">
    <name type="scientific">Sphingobacterium olei</name>
    <dbReference type="NCBI Taxonomy" id="2571155"/>
    <lineage>
        <taxon>Bacteria</taxon>
        <taxon>Pseudomonadati</taxon>
        <taxon>Bacteroidota</taxon>
        <taxon>Sphingobacteriia</taxon>
        <taxon>Sphingobacteriales</taxon>
        <taxon>Sphingobacteriaceae</taxon>
        <taxon>Sphingobacterium</taxon>
    </lineage>
</organism>
<comment type="subcellular location">
    <subcellularLocation>
        <location evidence="1">Cell inner membrane</location>
        <topology evidence="1">Single-pass membrane protein</topology>
        <orientation evidence="1">Periplasmic side</orientation>
    </subcellularLocation>
</comment>
<dbReference type="PROSITE" id="PS52015">
    <property type="entry name" value="TONB_CTD"/>
    <property type="match status" value="1"/>
</dbReference>
<dbReference type="GO" id="GO:0098797">
    <property type="term" value="C:plasma membrane protein complex"/>
    <property type="evidence" value="ECO:0007669"/>
    <property type="project" value="TreeGrafter"/>
</dbReference>
<protein>
    <submittedName>
        <fullName evidence="12">TonB family protein</fullName>
    </submittedName>
</protein>
<dbReference type="InterPro" id="IPR037682">
    <property type="entry name" value="TonB_C"/>
</dbReference>
<dbReference type="GO" id="GO:0030288">
    <property type="term" value="C:outer membrane-bounded periplasmic space"/>
    <property type="evidence" value="ECO:0007669"/>
    <property type="project" value="InterPro"/>
</dbReference>
<dbReference type="AlphaFoldDB" id="A0A4U0NYC2"/>
<evidence type="ECO:0000256" key="2">
    <source>
        <dbReference type="ARBA" id="ARBA00006555"/>
    </source>
</evidence>
<evidence type="ECO:0000256" key="4">
    <source>
        <dbReference type="ARBA" id="ARBA00022475"/>
    </source>
</evidence>
<evidence type="ECO:0000256" key="5">
    <source>
        <dbReference type="ARBA" id="ARBA00022519"/>
    </source>
</evidence>
<dbReference type="GO" id="GO:0031992">
    <property type="term" value="F:energy transducer activity"/>
    <property type="evidence" value="ECO:0007669"/>
    <property type="project" value="InterPro"/>
</dbReference>
<sequence length="295" mass="31491">MFEKLNIFKSEWLEVVFEGRNKAYGAYELRKLGPKATNIALAIVAAVVAVFSATQVFNISLFPKSDAPQQEIAFTEEVTLEDLVEELPPEEEKPPVEELAPKIAESKPALDVVALPEIKPVPKEKAVETEVATVEEATDKKKLIGPTAMKGMKGGAVTTEGKWGTKDVAGAATGSTKGVEGGTGTGGADEIFTAVEVQPEPPGGMAAFRKWIADNYAYPSGAIDAGVKGTVQVSFVVERDGSLTDIKVARDLSYGTGQAAINMLKKAKKWSPGIQNGRPVRVAYTLPIRLDLTNM</sequence>
<dbReference type="Pfam" id="PF03544">
    <property type="entry name" value="TonB_C"/>
    <property type="match status" value="1"/>
</dbReference>
<dbReference type="NCBIfam" id="TIGR01352">
    <property type="entry name" value="tonB_Cterm"/>
    <property type="match status" value="1"/>
</dbReference>
<dbReference type="InterPro" id="IPR006260">
    <property type="entry name" value="TonB/TolA_C"/>
</dbReference>
<gene>
    <name evidence="12" type="ORF">FAZ15_12850</name>
</gene>
<evidence type="ECO:0000256" key="7">
    <source>
        <dbReference type="ARBA" id="ARBA00022927"/>
    </source>
</evidence>
<reference evidence="12 13" key="1">
    <citation type="submission" date="2019-04" db="EMBL/GenBank/DDBJ databases">
        <title>Sphingobacterium olei sp. nov., isolated from oil-contaminated soil.</title>
        <authorList>
            <person name="Liu B."/>
        </authorList>
    </citation>
    <scope>NUCLEOTIDE SEQUENCE [LARGE SCALE GENOMIC DNA]</scope>
    <source>
        <strain evidence="12 13">HAL-9</strain>
    </source>
</reference>
<feature type="transmembrane region" description="Helical" evidence="10">
    <location>
        <begin position="39"/>
        <end position="62"/>
    </location>
</feature>
<keyword evidence="6 10" id="KW-0812">Transmembrane</keyword>
<accession>A0A4U0NYC2</accession>
<dbReference type="Gene3D" id="3.30.1150.10">
    <property type="match status" value="1"/>
</dbReference>
<dbReference type="EMBL" id="SUME01000005">
    <property type="protein sequence ID" value="TJZ59783.1"/>
    <property type="molecule type" value="Genomic_DNA"/>
</dbReference>
<keyword evidence="13" id="KW-1185">Reference proteome</keyword>
<evidence type="ECO:0000256" key="6">
    <source>
        <dbReference type="ARBA" id="ARBA00022692"/>
    </source>
</evidence>
<evidence type="ECO:0000256" key="9">
    <source>
        <dbReference type="ARBA" id="ARBA00023136"/>
    </source>
</evidence>
<keyword evidence="8 10" id="KW-1133">Transmembrane helix</keyword>
<proteinExistence type="inferred from homology"/>
<dbReference type="GO" id="GO:0015031">
    <property type="term" value="P:protein transport"/>
    <property type="evidence" value="ECO:0007669"/>
    <property type="project" value="UniProtKB-KW"/>
</dbReference>
<comment type="similarity">
    <text evidence="2">Belongs to the TonB family.</text>
</comment>
<evidence type="ECO:0000313" key="13">
    <source>
        <dbReference type="Proteomes" id="UP000306808"/>
    </source>
</evidence>
<keyword evidence="7" id="KW-0653">Protein transport</keyword>
<dbReference type="SUPFAM" id="SSF74653">
    <property type="entry name" value="TolA/TonB C-terminal domain"/>
    <property type="match status" value="1"/>
</dbReference>
<evidence type="ECO:0000256" key="10">
    <source>
        <dbReference type="SAM" id="Phobius"/>
    </source>
</evidence>
<comment type="caution">
    <text evidence="12">The sequence shown here is derived from an EMBL/GenBank/DDBJ whole genome shotgun (WGS) entry which is preliminary data.</text>
</comment>
<evidence type="ECO:0000256" key="1">
    <source>
        <dbReference type="ARBA" id="ARBA00004383"/>
    </source>
</evidence>
<dbReference type="InterPro" id="IPR051045">
    <property type="entry name" value="TonB-dependent_transducer"/>
</dbReference>
<dbReference type="PRINTS" id="PR01374">
    <property type="entry name" value="TONBPROTEIN"/>
</dbReference>
<evidence type="ECO:0000313" key="12">
    <source>
        <dbReference type="EMBL" id="TJZ59783.1"/>
    </source>
</evidence>
<name>A0A4U0NYC2_9SPHI</name>
<dbReference type="InterPro" id="IPR003538">
    <property type="entry name" value="TonB"/>
</dbReference>
<dbReference type="GO" id="GO:0055085">
    <property type="term" value="P:transmembrane transport"/>
    <property type="evidence" value="ECO:0007669"/>
    <property type="project" value="InterPro"/>
</dbReference>
<feature type="domain" description="TonB C-terminal" evidence="11">
    <location>
        <begin position="203"/>
        <end position="295"/>
    </location>
</feature>
<keyword evidence="3" id="KW-0813">Transport</keyword>
<dbReference type="RefSeq" id="WP_136901725.1">
    <property type="nucleotide sequence ID" value="NZ_SUME01000005.1"/>
</dbReference>
<keyword evidence="5" id="KW-0997">Cell inner membrane</keyword>
<dbReference type="OrthoDB" id="649093at2"/>
<evidence type="ECO:0000256" key="8">
    <source>
        <dbReference type="ARBA" id="ARBA00022989"/>
    </source>
</evidence>
<keyword evidence="9 10" id="KW-0472">Membrane</keyword>